<protein>
    <recommendedName>
        <fullName evidence="2">Terminase small subunit</fullName>
    </recommendedName>
</protein>
<organism evidence="1">
    <name type="scientific">marine sediment metagenome</name>
    <dbReference type="NCBI Taxonomy" id="412755"/>
    <lineage>
        <taxon>unclassified sequences</taxon>
        <taxon>metagenomes</taxon>
        <taxon>ecological metagenomes</taxon>
    </lineage>
</organism>
<name>A0A0F9TEX1_9ZZZZ</name>
<gene>
    <name evidence="1" type="ORF">LCGC14_0400850</name>
</gene>
<dbReference type="GO" id="GO:0051276">
    <property type="term" value="P:chromosome organization"/>
    <property type="evidence" value="ECO:0007669"/>
    <property type="project" value="InterPro"/>
</dbReference>
<dbReference type="Pfam" id="PF03592">
    <property type="entry name" value="Terminase_2"/>
    <property type="match status" value="1"/>
</dbReference>
<sequence length="134" mass="14660">MSKKKLTAKQQLFVAFFLDTLNATLAAELAGYKGNRATLAAVGYENLRKPHIAEAIREGMADLAIPEEELTARLSAEARGQLATRITKGPKGTTETFDAMGAQENLARIFGTLKEKIEHSGEVNLRVIRDDQDT</sequence>
<evidence type="ECO:0008006" key="2">
    <source>
        <dbReference type="Google" id="ProtNLM"/>
    </source>
</evidence>
<proteinExistence type="predicted"/>
<comment type="caution">
    <text evidence="1">The sequence shown here is derived from an EMBL/GenBank/DDBJ whole genome shotgun (WGS) entry which is preliminary data.</text>
</comment>
<accession>A0A0F9TEX1</accession>
<evidence type="ECO:0000313" key="1">
    <source>
        <dbReference type="EMBL" id="KKN73382.1"/>
    </source>
</evidence>
<dbReference type="InterPro" id="IPR038713">
    <property type="entry name" value="Terminase_Gp1_N_sf"/>
</dbReference>
<dbReference type="AlphaFoldDB" id="A0A0F9TEX1"/>
<dbReference type="InterPro" id="IPR005335">
    <property type="entry name" value="Terminase_ssu"/>
</dbReference>
<dbReference type="EMBL" id="LAZR01000344">
    <property type="protein sequence ID" value="KKN73382.1"/>
    <property type="molecule type" value="Genomic_DNA"/>
</dbReference>
<dbReference type="Gene3D" id="1.10.10.1400">
    <property type="entry name" value="Terminase, small subunit, N-terminal DNA-binding domain, HTH motif"/>
    <property type="match status" value="1"/>
</dbReference>
<reference evidence="1" key="1">
    <citation type="journal article" date="2015" name="Nature">
        <title>Complex archaea that bridge the gap between prokaryotes and eukaryotes.</title>
        <authorList>
            <person name="Spang A."/>
            <person name="Saw J.H."/>
            <person name="Jorgensen S.L."/>
            <person name="Zaremba-Niedzwiedzka K."/>
            <person name="Martijn J."/>
            <person name="Lind A.E."/>
            <person name="van Eijk R."/>
            <person name="Schleper C."/>
            <person name="Guy L."/>
            <person name="Ettema T.J."/>
        </authorList>
    </citation>
    <scope>NUCLEOTIDE SEQUENCE</scope>
</reference>